<gene>
    <name evidence="11" type="ORF">SISSUDRAFT_1125829</name>
</gene>
<evidence type="ECO:0000256" key="4">
    <source>
        <dbReference type="ARBA" id="ARBA00022617"/>
    </source>
</evidence>
<comment type="similarity">
    <text evidence="3">Belongs to the cytochrome P450 family.</text>
</comment>
<dbReference type="Gene3D" id="1.10.630.10">
    <property type="entry name" value="Cytochrome P450"/>
    <property type="match status" value="1"/>
</dbReference>
<sequence>MFTLLLFAFAGLVLTLSTSVFFYYQKSNSLANIRGPLSTSWLYGNMREFSLGEYGVRAFQWQKLYGTVYKLMNCFGERRLVVADQKALQFVLGNPQLFPRAPEHKELARILMGQGIFWAEGPDHKRHRTVMQPSFAASQLKALFPCFQETARMLASQLQNKFSTNEENVVEDVCPWLHKAALDIIGTAAFGHPFNSLLSDENAVARSYHNLLADSMTRGPLSIVVDAILQYMPVTLLRLFDKLPTKAMRKLRTNRALTLGLAKDLVERKLEVLKGGMESEKDVLSQIVHANVSQDPQTKMTPVEVYSQVSTIMLAGEETVANTAIWALYELAQDPELQDKVREEIRETYAAAHARGDTDLCATDLDNMPLTTAVMKETLRFHPALPMSLRKAAEDSIVPLAQSITTVSGEVVNEISIPADTIVIANSAGYNRLESVWGPDAHLFNISRWAKERKISHDATLGMYANLATFLSGPRGCIGYRFALIEFQMFLIELLKTFRFSIPPGIRIKRELALVTIPVVDGDPTRSQRMPLQLSLVEE</sequence>
<organism evidence="11 12">
    <name type="scientific">Sistotremastrum suecicum HHB10207 ss-3</name>
    <dbReference type="NCBI Taxonomy" id="1314776"/>
    <lineage>
        <taxon>Eukaryota</taxon>
        <taxon>Fungi</taxon>
        <taxon>Dikarya</taxon>
        <taxon>Basidiomycota</taxon>
        <taxon>Agaricomycotina</taxon>
        <taxon>Agaricomycetes</taxon>
        <taxon>Sistotremastrales</taxon>
        <taxon>Sistotremastraceae</taxon>
        <taxon>Sistotremastrum</taxon>
    </lineage>
</organism>
<evidence type="ECO:0000256" key="10">
    <source>
        <dbReference type="SAM" id="SignalP"/>
    </source>
</evidence>
<name>A0A166GYM8_9AGAM</name>
<evidence type="ECO:0000256" key="2">
    <source>
        <dbReference type="ARBA" id="ARBA00005179"/>
    </source>
</evidence>
<dbReference type="EMBL" id="KV428015">
    <property type="protein sequence ID" value="KZT42151.1"/>
    <property type="molecule type" value="Genomic_DNA"/>
</dbReference>
<comment type="pathway">
    <text evidence="2">Secondary metabolite biosynthesis.</text>
</comment>
<evidence type="ECO:0000256" key="8">
    <source>
        <dbReference type="ARBA" id="ARBA00023033"/>
    </source>
</evidence>
<protein>
    <submittedName>
        <fullName evidence="11">Cytochrome P450</fullName>
    </submittedName>
</protein>
<feature type="chain" id="PRO_5012995031" evidence="10">
    <location>
        <begin position="16"/>
        <end position="539"/>
    </location>
</feature>
<dbReference type="GO" id="GO:0005506">
    <property type="term" value="F:iron ion binding"/>
    <property type="evidence" value="ECO:0007669"/>
    <property type="project" value="InterPro"/>
</dbReference>
<evidence type="ECO:0000256" key="5">
    <source>
        <dbReference type="ARBA" id="ARBA00022723"/>
    </source>
</evidence>
<keyword evidence="12" id="KW-1185">Reference proteome</keyword>
<dbReference type="InterPro" id="IPR001128">
    <property type="entry name" value="Cyt_P450"/>
</dbReference>
<dbReference type="OrthoDB" id="1470350at2759"/>
<feature type="binding site" description="axial binding residue" evidence="9">
    <location>
        <position position="477"/>
    </location>
    <ligand>
        <name>heme</name>
        <dbReference type="ChEBI" id="CHEBI:30413"/>
    </ligand>
    <ligandPart>
        <name>Fe</name>
        <dbReference type="ChEBI" id="CHEBI:18248"/>
    </ligandPart>
</feature>
<keyword evidence="6" id="KW-0560">Oxidoreductase</keyword>
<dbReference type="InterPro" id="IPR002401">
    <property type="entry name" value="Cyt_P450_E_grp-I"/>
</dbReference>
<evidence type="ECO:0000256" key="1">
    <source>
        <dbReference type="ARBA" id="ARBA00001971"/>
    </source>
</evidence>
<dbReference type="GO" id="GO:0020037">
    <property type="term" value="F:heme binding"/>
    <property type="evidence" value="ECO:0007669"/>
    <property type="project" value="InterPro"/>
</dbReference>
<dbReference type="AlphaFoldDB" id="A0A166GYM8"/>
<keyword evidence="4 9" id="KW-0349">Heme</keyword>
<dbReference type="InterPro" id="IPR036396">
    <property type="entry name" value="Cyt_P450_sf"/>
</dbReference>
<dbReference type="PRINTS" id="PR00385">
    <property type="entry name" value="P450"/>
</dbReference>
<dbReference type="InterPro" id="IPR050121">
    <property type="entry name" value="Cytochrome_P450_monoxygenase"/>
</dbReference>
<keyword evidence="8" id="KW-0503">Monooxygenase</keyword>
<dbReference type="SUPFAM" id="SSF48264">
    <property type="entry name" value="Cytochrome P450"/>
    <property type="match status" value="1"/>
</dbReference>
<evidence type="ECO:0000256" key="6">
    <source>
        <dbReference type="ARBA" id="ARBA00023002"/>
    </source>
</evidence>
<feature type="signal peptide" evidence="10">
    <location>
        <begin position="1"/>
        <end position="15"/>
    </location>
</feature>
<comment type="cofactor">
    <cofactor evidence="1 9">
        <name>heme</name>
        <dbReference type="ChEBI" id="CHEBI:30413"/>
    </cofactor>
</comment>
<evidence type="ECO:0000313" key="12">
    <source>
        <dbReference type="Proteomes" id="UP000076798"/>
    </source>
</evidence>
<dbReference type="GO" id="GO:0016705">
    <property type="term" value="F:oxidoreductase activity, acting on paired donors, with incorporation or reduction of molecular oxygen"/>
    <property type="evidence" value="ECO:0007669"/>
    <property type="project" value="InterPro"/>
</dbReference>
<dbReference type="GO" id="GO:0004497">
    <property type="term" value="F:monooxygenase activity"/>
    <property type="evidence" value="ECO:0007669"/>
    <property type="project" value="UniProtKB-KW"/>
</dbReference>
<evidence type="ECO:0000313" key="11">
    <source>
        <dbReference type="EMBL" id="KZT42151.1"/>
    </source>
</evidence>
<keyword evidence="5 9" id="KW-0479">Metal-binding</keyword>
<dbReference type="PANTHER" id="PTHR24305">
    <property type="entry name" value="CYTOCHROME P450"/>
    <property type="match status" value="1"/>
</dbReference>
<keyword evidence="7 9" id="KW-0408">Iron</keyword>
<evidence type="ECO:0000256" key="7">
    <source>
        <dbReference type="ARBA" id="ARBA00023004"/>
    </source>
</evidence>
<evidence type="ECO:0000256" key="9">
    <source>
        <dbReference type="PIRSR" id="PIRSR602401-1"/>
    </source>
</evidence>
<evidence type="ECO:0000256" key="3">
    <source>
        <dbReference type="ARBA" id="ARBA00010617"/>
    </source>
</evidence>
<dbReference type="Pfam" id="PF00067">
    <property type="entry name" value="p450"/>
    <property type="match status" value="1"/>
</dbReference>
<reference evidence="11 12" key="1">
    <citation type="journal article" date="2016" name="Mol. Biol. Evol.">
        <title>Comparative Genomics of Early-Diverging Mushroom-Forming Fungi Provides Insights into the Origins of Lignocellulose Decay Capabilities.</title>
        <authorList>
            <person name="Nagy L.G."/>
            <person name="Riley R."/>
            <person name="Tritt A."/>
            <person name="Adam C."/>
            <person name="Daum C."/>
            <person name="Floudas D."/>
            <person name="Sun H."/>
            <person name="Yadav J.S."/>
            <person name="Pangilinan J."/>
            <person name="Larsson K.H."/>
            <person name="Matsuura K."/>
            <person name="Barry K."/>
            <person name="Labutti K."/>
            <person name="Kuo R."/>
            <person name="Ohm R.A."/>
            <person name="Bhattacharya S.S."/>
            <person name="Shirouzu T."/>
            <person name="Yoshinaga Y."/>
            <person name="Martin F.M."/>
            <person name="Grigoriev I.V."/>
            <person name="Hibbett D.S."/>
        </authorList>
    </citation>
    <scope>NUCLEOTIDE SEQUENCE [LARGE SCALE GENOMIC DNA]</scope>
    <source>
        <strain evidence="11 12">HHB10207 ss-3</strain>
    </source>
</reference>
<dbReference type="Proteomes" id="UP000076798">
    <property type="component" value="Unassembled WGS sequence"/>
</dbReference>
<dbReference type="STRING" id="1314776.A0A166GYM8"/>
<dbReference type="PANTHER" id="PTHR24305:SF166">
    <property type="entry name" value="CYTOCHROME P450 12A4, MITOCHONDRIAL-RELATED"/>
    <property type="match status" value="1"/>
</dbReference>
<keyword evidence="10" id="KW-0732">Signal</keyword>
<accession>A0A166GYM8</accession>
<dbReference type="PRINTS" id="PR00463">
    <property type="entry name" value="EP450I"/>
</dbReference>
<proteinExistence type="inferred from homology"/>